<evidence type="ECO:0000256" key="1">
    <source>
        <dbReference type="ARBA" id="ARBA00009995"/>
    </source>
</evidence>
<keyword evidence="2" id="KW-0328">Glycosyltransferase</keyword>
<evidence type="ECO:0000313" key="4">
    <source>
        <dbReference type="EMBL" id="KAK3021647.1"/>
    </source>
</evidence>
<dbReference type="EMBL" id="JAVXUP010000750">
    <property type="protein sequence ID" value="KAK3021647.1"/>
    <property type="molecule type" value="Genomic_DNA"/>
</dbReference>
<dbReference type="AlphaFoldDB" id="A0AA89B1K2"/>
<dbReference type="GO" id="GO:0080043">
    <property type="term" value="F:quercetin 3-O-glucosyltransferase activity"/>
    <property type="evidence" value="ECO:0007669"/>
    <property type="project" value="TreeGrafter"/>
</dbReference>
<gene>
    <name evidence="4" type="ORF">RJ639_046371</name>
</gene>
<evidence type="ECO:0000313" key="5">
    <source>
        <dbReference type="Proteomes" id="UP001188597"/>
    </source>
</evidence>
<keyword evidence="3" id="KW-0808">Transferase</keyword>
<dbReference type="GO" id="GO:0080044">
    <property type="term" value="F:quercetin 7-O-glucosyltransferase activity"/>
    <property type="evidence" value="ECO:0007669"/>
    <property type="project" value="TreeGrafter"/>
</dbReference>
<reference evidence="4" key="1">
    <citation type="submission" date="2022-12" db="EMBL/GenBank/DDBJ databases">
        <title>Draft genome assemblies for two species of Escallonia (Escalloniales).</title>
        <authorList>
            <person name="Chanderbali A."/>
            <person name="Dervinis C."/>
            <person name="Anghel I."/>
            <person name="Soltis D."/>
            <person name="Soltis P."/>
            <person name="Zapata F."/>
        </authorList>
    </citation>
    <scope>NUCLEOTIDE SEQUENCE</scope>
    <source>
        <strain evidence="4">UCBG64.0493</strain>
        <tissue evidence="4">Leaf</tissue>
    </source>
</reference>
<comment type="caution">
    <text evidence="4">The sequence shown here is derived from an EMBL/GenBank/DDBJ whole genome shotgun (WGS) entry which is preliminary data.</text>
</comment>
<dbReference type="PANTHER" id="PTHR11926:SF774">
    <property type="entry name" value="UDP-GLYCOSYLTRANSFERASE 85A1-RELATED"/>
    <property type="match status" value="1"/>
</dbReference>
<dbReference type="FunFam" id="3.40.50.2000:FF:000152">
    <property type="entry name" value="Glycosyltransferase"/>
    <property type="match status" value="1"/>
</dbReference>
<dbReference type="PANTHER" id="PTHR11926">
    <property type="entry name" value="GLUCOSYL/GLUCURONOSYL TRANSFERASES"/>
    <property type="match status" value="1"/>
</dbReference>
<dbReference type="Pfam" id="PF00201">
    <property type="entry name" value="UDPGT"/>
    <property type="match status" value="1"/>
</dbReference>
<evidence type="ECO:0000256" key="2">
    <source>
        <dbReference type="ARBA" id="ARBA00022676"/>
    </source>
</evidence>
<organism evidence="4 5">
    <name type="scientific">Escallonia herrerae</name>
    <dbReference type="NCBI Taxonomy" id="1293975"/>
    <lineage>
        <taxon>Eukaryota</taxon>
        <taxon>Viridiplantae</taxon>
        <taxon>Streptophyta</taxon>
        <taxon>Embryophyta</taxon>
        <taxon>Tracheophyta</taxon>
        <taxon>Spermatophyta</taxon>
        <taxon>Magnoliopsida</taxon>
        <taxon>eudicotyledons</taxon>
        <taxon>Gunneridae</taxon>
        <taxon>Pentapetalae</taxon>
        <taxon>asterids</taxon>
        <taxon>campanulids</taxon>
        <taxon>Escalloniales</taxon>
        <taxon>Escalloniaceae</taxon>
        <taxon>Escallonia</taxon>
    </lineage>
</organism>
<comment type="similarity">
    <text evidence="1">Belongs to the UDP-glycosyltransferase family.</text>
</comment>
<keyword evidence="5" id="KW-1185">Reference proteome</keyword>
<evidence type="ECO:0000256" key="3">
    <source>
        <dbReference type="ARBA" id="ARBA00022679"/>
    </source>
</evidence>
<dbReference type="SUPFAM" id="SSF53756">
    <property type="entry name" value="UDP-Glycosyltransferase/glycogen phosphorylase"/>
    <property type="match status" value="1"/>
</dbReference>
<dbReference type="CDD" id="cd03784">
    <property type="entry name" value="GT1_Gtf-like"/>
    <property type="match status" value="1"/>
</dbReference>
<name>A0AA89B1K2_9ASTE</name>
<dbReference type="FunFam" id="3.40.50.2000:FF:000138">
    <property type="entry name" value="Glycosyltransferase"/>
    <property type="match status" value="1"/>
</dbReference>
<dbReference type="Proteomes" id="UP001188597">
    <property type="component" value="Unassembled WGS sequence"/>
</dbReference>
<proteinExistence type="inferred from homology"/>
<accession>A0AA89B1K2</accession>
<dbReference type="InterPro" id="IPR002213">
    <property type="entry name" value="UDP_glucos_trans"/>
</dbReference>
<protein>
    <submittedName>
        <fullName evidence="4">Uncharacterized protein</fullName>
    </submittedName>
</protein>
<sequence length="478" mass="53003">MKLQIMDPAAAAERGATLHHVVAMPYPGRGHINPMMNLCHLLSSRSTSNSFLFTFVVTEEWLGFIGSDSKPANVRFATVPNVVPSELVRAADMQGFVAAVQTKLEEPFEQLLDRLEPPAKLIIADTFLQWAVQVGNRRNIPVASFWPMSASVFSIFYHFDLLVQNQHFPVELSRAHESVDYIPGLSAMCLADLPTIFYEQGSKNLHRAVDAVSVVPRAQYLLFTSVSELELEAIDALKAKLPIPVYTFGPNIPYFKLVDNPSSTTHSDGDHSYFKWLDSKPQETVLYFSLGSFLSVSSAQMDEIAAGLKKSGVPNLWVARAESSRFSEVCDSGGLIVPWCDQLRVLSHSSVGGFWTHCGWNSVMESVYCGVPMITLPILMDQIPNSKLIVNDWKTGWKVKEATETEKLVKRDEIAHLVRRFMDLKGTERKEITKKAKELQEVCRQTITSGGSSNKSLGAFIKDIEQGILDASSSNSAA</sequence>
<dbReference type="Gene3D" id="3.40.50.2000">
    <property type="entry name" value="Glycogen Phosphorylase B"/>
    <property type="match status" value="2"/>
</dbReference>